<evidence type="ECO:0000256" key="1">
    <source>
        <dbReference type="ARBA" id="ARBA00004191"/>
    </source>
</evidence>
<evidence type="ECO:0000256" key="10">
    <source>
        <dbReference type="SAM" id="SignalP"/>
    </source>
</evidence>
<keyword evidence="6 7" id="KW-0034">Amyloid</keyword>
<keyword evidence="3" id="KW-0964">Secreted</keyword>
<evidence type="ECO:0000256" key="2">
    <source>
        <dbReference type="ARBA" id="ARBA00022512"/>
    </source>
</evidence>
<evidence type="ECO:0000256" key="3">
    <source>
        <dbReference type="ARBA" id="ARBA00022525"/>
    </source>
</evidence>
<keyword evidence="4 10" id="KW-0732">Signal</keyword>
<feature type="signal peptide" evidence="10">
    <location>
        <begin position="1"/>
        <end position="28"/>
    </location>
</feature>
<organism evidence="12 13">
    <name type="scientific">Streptomyces humicola</name>
    <dbReference type="NCBI Taxonomy" id="2953240"/>
    <lineage>
        <taxon>Bacteria</taxon>
        <taxon>Bacillati</taxon>
        <taxon>Actinomycetota</taxon>
        <taxon>Actinomycetes</taxon>
        <taxon>Kitasatosporales</taxon>
        <taxon>Streptomycetaceae</taxon>
        <taxon>Streptomyces</taxon>
    </lineage>
</organism>
<evidence type="ECO:0000259" key="11">
    <source>
        <dbReference type="PROSITE" id="PS51884"/>
    </source>
</evidence>
<keyword evidence="5" id="KW-0130">Cell adhesion</keyword>
<protein>
    <submittedName>
        <fullName evidence="12">Chaplin</fullName>
    </submittedName>
</protein>
<evidence type="ECO:0000256" key="5">
    <source>
        <dbReference type="ARBA" id="ARBA00022889"/>
    </source>
</evidence>
<feature type="region of interest" description="Disordered" evidence="8">
    <location>
        <begin position="80"/>
        <end position="108"/>
    </location>
</feature>
<evidence type="ECO:0000313" key="13">
    <source>
        <dbReference type="Proteomes" id="UP001057702"/>
    </source>
</evidence>
<evidence type="ECO:0000313" key="12">
    <source>
        <dbReference type="EMBL" id="MCQ4084133.1"/>
    </source>
</evidence>
<keyword evidence="9" id="KW-0812">Transmembrane</keyword>
<evidence type="ECO:0000256" key="8">
    <source>
        <dbReference type="SAM" id="MobiDB-lite"/>
    </source>
</evidence>
<sequence length="225" mass="23186">MRQVAKKGLMTMVATSGVLAVTSGLAYADAGAQGVASDSPGVLSGNQVQIPVHVPVNACGNTVDVIGALNPTFGNHCVNSSSHRKGSARSEADAEGVAKGSPGVGSGNNVQVPVHVPVNACGNSVDVIGALNPAFGDDCQNESSPGYTPRSHTPLRHIPRRHHRPSETVPWIPPYHHDHHVWHGGPELAHTGTDMLGLAAIPASAGLLIGGVLLYRRGRRSAARG</sequence>
<feature type="domain" description="Chaplin" evidence="11">
    <location>
        <begin position="39"/>
        <end position="79"/>
    </location>
</feature>
<comment type="subcellular location">
    <subcellularLocation>
        <location evidence="1">Secreted</location>
        <location evidence="1">Cell wall</location>
    </subcellularLocation>
</comment>
<feature type="chain" id="PRO_5045248607" evidence="10">
    <location>
        <begin position="29"/>
        <end position="225"/>
    </location>
</feature>
<keyword evidence="13" id="KW-1185">Reference proteome</keyword>
<reference evidence="12" key="1">
    <citation type="submission" date="2022-06" db="EMBL/GenBank/DDBJ databases">
        <title>Draft genome sequence of Streptomyces sp. RB6PN25 isolated from peat swamp forest in Thailand.</title>
        <authorList>
            <person name="Duangmal K."/>
            <person name="Klaysubun C."/>
        </authorList>
    </citation>
    <scope>NUCLEOTIDE SEQUENCE</scope>
    <source>
        <strain evidence="12">RB6PN25</strain>
    </source>
</reference>
<accession>A0ABT1Q2I2</accession>
<comment type="caution">
    <text evidence="12">The sequence shown here is derived from an EMBL/GenBank/DDBJ whole genome shotgun (WGS) entry which is preliminary data.</text>
</comment>
<dbReference type="Pfam" id="PF03777">
    <property type="entry name" value="ChpA-C"/>
    <property type="match status" value="2"/>
</dbReference>
<feature type="transmembrane region" description="Helical" evidence="9">
    <location>
        <begin position="195"/>
        <end position="215"/>
    </location>
</feature>
<gene>
    <name evidence="12" type="ORF">NGB36_27055</name>
</gene>
<evidence type="ECO:0000256" key="9">
    <source>
        <dbReference type="SAM" id="Phobius"/>
    </source>
</evidence>
<proteinExistence type="predicted"/>
<evidence type="ECO:0000256" key="4">
    <source>
        <dbReference type="ARBA" id="ARBA00022729"/>
    </source>
</evidence>
<keyword evidence="2" id="KW-0134">Cell wall</keyword>
<evidence type="ECO:0000256" key="7">
    <source>
        <dbReference type="PROSITE-ProRule" id="PRU01232"/>
    </source>
</evidence>
<dbReference type="InterPro" id="IPR005528">
    <property type="entry name" value="ChpA-H"/>
</dbReference>
<dbReference type="Proteomes" id="UP001057702">
    <property type="component" value="Unassembled WGS sequence"/>
</dbReference>
<dbReference type="PROSITE" id="PS51884">
    <property type="entry name" value="CHAPLIN"/>
    <property type="match status" value="2"/>
</dbReference>
<feature type="region of interest" description="Disordered" evidence="8">
    <location>
        <begin position="140"/>
        <end position="165"/>
    </location>
</feature>
<feature type="domain" description="Chaplin" evidence="11">
    <location>
        <begin position="101"/>
        <end position="141"/>
    </location>
</feature>
<keyword evidence="9" id="KW-1133">Transmembrane helix</keyword>
<dbReference type="EMBL" id="JANFNG010000030">
    <property type="protein sequence ID" value="MCQ4084133.1"/>
    <property type="molecule type" value="Genomic_DNA"/>
</dbReference>
<feature type="compositionally biased region" description="Basic residues" evidence="8">
    <location>
        <begin position="153"/>
        <end position="164"/>
    </location>
</feature>
<evidence type="ECO:0000256" key="6">
    <source>
        <dbReference type="ARBA" id="ARBA00023087"/>
    </source>
</evidence>
<name>A0ABT1Q2I2_9ACTN</name>
<dbReference type="RefSeq" id="WP_269470620.1">
    <property type="nucleotide sequence ID" value="NZ_JANFNG010000030.1"/>
</dbReference>
<keyword evidence="9" id="KW-0472">Membrane</keyword>